<dbReference type="InterPro" id="IPR000182">
    <property type="entry name" value="GNAT_dom"/>
</dbReference>
<keyword evidence="2" id="KW-0808">Transferase</keyword>
<dbReference type="GO" id="GO:0016747">
    <property type="term" value="F:acyltransferase activity, transferring groups other than amino-acyl groups"/>
    <property type="evidence" value="ECO:0007669"/>
    <property type="project" value="InterPro"/>
</dbReference>
<name>A0A5R9FAQ8_9BACL</name>
<dbReference type="AlphaFoldDB" id="A0A5R9FAQ8"/>
<dbReference type="OrthoDB" id="2809398at2"/>
<dbReference type="SUPFAM" id="SSF55729">
    <property type="entry name" value="Acyl-CoA N-acyltransferases (Nat)"/>
    <property type="match status" value="1"/>
</dbReference>
<dbReference type="InterPro" id="IPR016181">
    <property type="entry name" value="Acyl_CoA_acyltransferase"/>
</dbReference>
<evidence type="ECO:0000313" key="2">
    <source>
        <dbReference type="EMBL" id="TLS38748.1"/>
    </source>
</evidence>
<dbReference type="Proteomes" id="UP000308230">
    <property type="component" value="Unassembled WGS sequence"/>
</dbReference>
<dbReference type="CDD" id="cd04301">
    <property type="entry name" value="NAT_SF"/>
    <property type="match status" value="1"/>
</dbReference>
<dbReference type="Gene3D" id="3.40.630.30">
    <property type="match status" value="1"/>
</dbReference>
<keyword evidence="3" id="KW-1185">Reference proteome</keyword>
<sequence length="265" mass="30449">MDTSLTKEEILSHIEAHHWDHEAELIPPYIDFVNNEKVIMIKNPYSSSINANKVVKFDAEQRTDQEIDHVLAFFGESPFSWWVGPSSKPADLVERLEKKGFKMIDRYIGLAYPIDRWIEKHRDSPFEFKEALSEKDVQHHVNVSAEVWGYDSASAKTAFEQRCEYIEAPFRRGGFMVALDNGKGIAHSNYRYSEDGTVLYLNGSAVLPSYRNKGIYSQLVFQRLNEAKVRGCKLVTCQAREGTSEPILRKIGFNEYGVYIQMARV</sequence>
<protein>
    <submittedName>
        <fullName evidence="2">GNAT family N-acetyltransferase</fullName>
    </submittedName>
</protein>
<gene>
    <name evidence="2" type="ORF">FCL54_00055</name>
</gene>
<dbReference type="Pfam" id="PF00583">
    <property type="entry name" value="Acetyltransf_1"/>
    <property type="match status" value="1"/>
</dbReference>
<accession>A0A5R9FAQ8</accession>
<reference evidence="2 3" key="1">
    <citation type="submission" date="2019-04" db="EMBL/GenBank/DDBJ databases">
        <title>Bacillus caeni sp. nov., a bacterium isolated from mangrove sediment.</title>
        <authorList>
            <person name="Huang H."/>
            <person name="Mo K."/>
            <person name="Hu Y."/>
        </authorList>
    </citation>
    <scope>NUCLEOTIDE SEQUENCE [LARGE SCALE GENOMIC DNA]</scope>
    <source>
        <strain evidence="2 3">HB172195</strain>
    </source>
</reference>
<dbReference type="PROSITE" id="PS51186">
    <property type="entry name" value="GNAT"/>
    <property type="match status" value="1"/>
</dbReference>
<organism evidence="2 3">
    <name type="scientific">Exobacillus caeni</name>
    <dbReference type="NCBI Taxonomy" id="2574798"/>
    <lineage>
        <taxon>Bacteria</taxon>
        <taxon>Bacillati</taxon>
        <taxon>Bacillota</taxon>
        <taxon>Bacilli</taxon>
        <taxon>Bacillales</taxon>
        <taxon>Guptibacillaceae</taxon>
        <taxon>Exobacillus</taxon>
    </lineage>
</organism>
<dbReference type="RefSeq" id="WP_138121908.1">
    <property type="nucleotide sequence ID" value="NZ_SWLG01000001.1"/>
</dbReference>
<feature type="domain" description="N-acetyltransferase" evidence="1">
    <location>
        <begin position="126"/>
        <end position="265"/>
    </location>
</feature>
<evidence type="ECO:0000313" key="3">
    <source>
        <dbReference type="Proteomes" id="UP000308230"/>
    </source>
</evidence>
<evidence type="ECO:0000259" key="1">
    <source>
        <dbReference type="PROSITE" id="PS51186"/>
    </source>
</evidence>
<comment type="caution">
    <text evidence="2">The sequence shown here is derived from an EMBL/GenBank/DDBJ whole genome shotgun (WGS) entry which is preliminary data.</text>
</comment>
<dbReference type="EMBL" id="SWLG01000001">
    <property type="protein sequence ID" value="TLS38748.1"/>
    <property type="molecule type" value="Genomic_DNA"/>
</dbReference>
<proteinExistence type="predicted"/>